<dbReference type="Proteomes" id="UP000183859">
    <property type="component" value="Chromosome"/>
</dbReference>
<dbReference type="CDD" id="cd04859">
    <property type="entry name" value="Prim_Pol"/>
    <property type="match status" value="1"/>
</dbReference>
<dbReference type="RefSeq" id="WP_072505803.1">
    <property type="nucleotide sequence ID" value="NZ_CP016364.1"/>
</dbReference>
<dbReference type="EMBL" id="CP016364">
    <property type="protein sequence ID" value="APG48467.1"/>
    <property type="molecule type" value="Genomic_DNA"/>
</dbReference>
<evidence type="ECO:0000259" key="1">
    <source>
        <dbReference type="SMART" id="SM00382"/>
    </source>
</evidence>
<dbReference type="Pfam" id="PF13481">
    <property type="entry name" value="AAA_25"/>
    <property type="match status" value="1"/>
</dbReference>
<evidence type="ECO:0000259" key="2">
    <source>
        <dbReference type="SMART" id="SM00943"/>
    </source>
</evidence>
<sequence length="657" mass="70021">MPNKITIMSDTVQEANHLAALALVKAGFFVFPAGPNKRPLVKDWQTKATSAKAQIDRWWSKWPDAMPALPTGKRNGLAVLDVDLKDGKDGGAALRDLGHDPDTLSTIRAQTPSNGQHVYFRWPEGMGNSASGLPDGVDVRGEGGFVIAPGAINDKGAYALTSGSLSDDLTDWPEALLPRPKVVDHGDVQPTGLPFETIRDALMALPNDGDEFSQRDDWLRIGMALHAETGGGDEGRDAWHDWSGQWPGYDDTATDAAWDSFKSEGGVTGFTIMAEAEQRGWHDLSAFDNLAAEDKLAELDAILLGEPQPKAKGKSKLTFLSPSDCERLPARRYVVKGLLAEGDVAAIVGAPGAGKSLLAPYLGYAVARGADAFGRRTRQGGVLYVAAEDSHGMRARLKALKDQYGDADNFTLVEGASDLLNVTSGQLKALGTAVKERRPALIVVDTIAAGFSGLEENDAKSMGVVVGAARSLTRWGAAVVLVHHDTKAGDGLPRGHSILNGALDMSLHLKRDGTVVRGKPTKNRNGSTDQELAFSVGVVRQGVDEDGDPISAAICDEEDVSELPASSKRLPASAKAALDILGDLLVGRESIIKSDWRAACLDSDAVSAAEKPDDRGKAFRRALEELARRNLYLSNGDEIRLAVSPDNRAEGFTDDDV</sequence>
<dbReference type="Pfam" id="PF09250">
    <property type="entry name" value="Prim-Pol"/>
    <property type="match status" value="1"/>
</dbReference>
<dbReference type="STRING" id="1844006.PhaeoP97_03092"/>
<dbReference type="Pfam" id="PF08707">
    <property type="entry name" value="PriCT_2"/>
    <property type="match status" value="1"/>
</dbReference>
<proteinExistence type="predicted"/>
<accession>A0A1L3I8N4</accession>
<dbReference type="OrthoDB" id="9067983at2"/>
<reference evidence="4" key="1">
    <citation type="submission" date="2016-07" db="EMBL/GenBank/DDBJ databases">
        <title>Phaeobacter portensis sp. nov., a tropodithietic acid producing bacterium isolated from a German harbor.</title>
        <authorList>
            <person name="Freese H.M."/>
            <person name="Bunk B."/>
            <person name="Breider S."/>
            <person name="Brinkhoff T."/>
        </authorList>
    </citation>
    <scope>NUCLEOTIDE SEQUENCE [LARGE SCALE GENOMIC DNA]</scope>
    <source>
        <strain evidence="4">P97</strain>
    </source>
</reference>
<gene>
    <name evidence="3" type="primary">repA</name>
    <name evidence="3" type="ORF">PhaeoP97_03092</name>
</gene>
<keyword evidence="4" id="KW-1185">Reference proteome</keyword>
<dbReference type="SUPFAM" id="SSF52540">
    <property type="entry name" value="P-loop containing nucleoside triphosphate hydrolases"/>
    <property type="match status" value="1"/>
</dbReference>
<dbReference type="Gene3D" id="3.40.50.300">
    <property type="entry name" value="P-loop containing nucleotide triphosphate hydrolases"/>
    <property type="match status" value="1"/>
</dbReference>
<dbReference type="SMART" id="SM00382">
    <property type="entry name" value="AAA"/>
    <property type="match status" value="1"/>
</dbReference>
<dbReference type="InterPro" id="IPR014819">
    <property type="entry name" value="PriCT_2"/>
</dbReference>
<evidence type="ECO:0000313" key="4">
    <source>
        <dbReference type="Proteomes" id="UP000183859"/>
    </source>
</evidence>
<dbReference type="InterPro" id="IPR003593">
    <property type="entry name" value="AAA+_ATPase"/>
</dbReference>
<dbReference type="GO" id="GO:0016817">
    <property type="term" value="F:hydrolase activity, acting on acid anhydrides"/>
    <property type="evidence" value="ECO:0007669"/>
    <property type="project" value="InterPro"/>
</dbReference>
<dbReference type="KEGG" id="php:PhaeoP97_03092"/>
<dbReference type="SUPFAM" id="SSF56747">
    <property type="entry name" value="Prim-pol domain"/>
    <property type="match status" value="1"/>
</dbReference>
<feature type="domain" description="AAA+ ATPase" evidence="1">
    <location>
        <begin position="341"/>
        <end position="513"/>
    </location>
</feature>
<dbReference type="InterPro" id="IPR015330">
    <property type="entry name" value="DNA_primase/pol_bifunc_N"/>
</dbReference>
<name>A0A1L3I8N4_9RHOB</name>
<protein>
    <submittedName>
        <fullName evidence="3">Regulatory protein RepA</fullName>
    </submittedName>
</protein>
<feature type="domain" description="DNA primase/polymerase bifunctional N-terminal" evidence="2">
    <location>
        <begin position="20"/>
        <end position="176"/>
    </location>
</feature>
<dbReference type="SMART" id="SM00943">
    <property type="entry name" value="Prim-Pol"/>
    <property type="match status" value="1"/>
</dbReference>
<dbReference type="InterPro" id="IPR027417">
    <property type="entry name" value="P-loop_NTPase"/>
</dbReference>
<organism evidence="3 4">
    <name type="scientific">Phaeobacter porticola</name>
    <dbReference type="NCBI Taxonomy" id="1844006"/>
    <lineage>
        <taxon>Bacteria</taxon>
        <taxon>Pseudomonadati</taxon>
        <taxon>Pseudomonadota</taxon>
        <taxon>Alphaproteobacteria</taxon>
        <taxon>Rhodobacterales</taxon>
        <taxon>Roseobacteraceae</taxon>
        <taxon>Phaeobacter</taxon>
    </lineage>
</organism>
<dbReference type="AlphaFoldDB" id="A0A1L3I8N4"/>
<evidence type="ECO:0000313" key="3">
    <source>
        <dbReference type="EMBL" id="APG48467.1"/>
    </source>
</evidence>